<evidence type="ECO:0000256" key="1">
    <source>
        <dbReference type="SAM" id="MobiDB-lite"/>
    </source>
</evidence>
<accession>A0A2T4UIB4</accession>
<protein>
    <submittedName>
        <fullName evidence="2">Uncharacterized protein</fullName>
    </submittedName>
</protein>
<dbReference type="RefSeq" id="WP_107567417.1">
    <property type="nucleotide sequence ID" value="NZ_PYYB01000001.1"/>
</dbReference>
<proteinExistence type="predicted"/>
<name>A0A2T4UIB4_9ACTN</name>
<evidence type="ECO:0000313" key="3">
    <source>
        <dbReference type="Proteomes" id="UP000240739"/>
    </source>
</evidence>
<evidence type="ECO:0000313" key="2">
    <source>
        <dbReference type="EMBL" id="PTL58981.1"/>
    </source>
</evidence>
<keyword evidence="3" id="KW-1185">Reference proteome</keyword>
<feature type="region of interest" description="Disordered" evidence="1">
    <location>
        <begin position="1"/>
        <end position="44"/>
    </location>
</feature>
<dbReference type="AlphaFoldDB" id="A0A2T4UIB4"/>
<sequence length="215" mass="22906">MPQPKQSEGTTRRTSGASTDGTGTDDAAPAVVRRPVAQAAPGDDEAAALRDEALRSNISQLRDLLAGGVVLTAQRVQEAMDDAVSRGRLTRDDAEQLVQGLVSTGRQQAHDLIAEVEGLLDKGRTDLDDAARKVRDTAVKSSDRALRGADRVRRAAKLPAPGGAFPIEGYDDLTAAQIVSRLGELDASDLRKVREYETRNANRKSVLGAVDKKLA</sequence>
<dbReference type="Proteomes" id="UP000240739">
    <property type="component" value="Unassembled WGS sequence"/>
</dbReference>
<feature type="compositionally biased region" description="Low complexity" evidence="1">
    <location>
        <begin position="12"/>
        <end position="41"/>
    </location>
</feature>
<dbReference type="EMBL" id="PYYB01000001">
    <property type="protein sequence ID" value="PTL58981.1"/>
    <property type="molecule type" value="Genomic_DNA"/>
</dbReference>
<reference evidence="2 3" key="1">
    <citation type="submission" date="2018-03" db="EMBL/GenBank/DDBJ databases">
        <title>Aquarubrobacter algicola gen. nov., sp. nov., a novel actinobacterium isolated from shallow eutrophic lake during the end of cyanobacterial harmful algal blooms.</title>
        <authorList>
            <person name="Chun S.J."/>
        </authorList>
    </citation>
    <scope>NUCLEOTIDE SEQUENCE [LARGE SCALE GENOMIC DNA]</scope>
    <source>
        <strain evidence="2 3">Seoho-28</strain>
    </source>
</reference>
<comment type="caution">
    <text evidence="2">The sequence shown here is derived from an EMBL/GenBank/DDBJ whole genome shotgun (WGS) entry which is preliminary data.</text>
</comment>
<gene>
    <name evidence="2" type="ORF">C7Y72_04625</name>
</gene>
<organism evidence="2 3">
    <name type="scientific">Paraconexibacter algicola</name>
    <dbReference type="NCBI Taxonomy" id="2133960"/>
    <lineage>
        <taxon>Bacteria</taxon>
        <taxon>Bacillati</taxon>
        <taxon>Actinomycetota</taxon>
        <taxon>Thermoleophilia</taxon>
        <taxon>Solirubrobacterales</taxon>
        <taxon>Paraconexibacteraceae</taxon>
        <taxon>Paraconexibacter</taxon>
    </lineage>
</organism>
<dbReference type="OrthoDB" id="5244320at2"/>